<dbReference type="InterPro" id="IPR000944">
    <property type="entry name" value="Tscrpt_reg_Rrf2"/>
</dbReference>
<dbReference type="Proteomes" id="UP000663801">
    <property type="component" value="Unassembled WGS sequence"/>
</dbReference>
<gene>
    <name evidence="2" type="ORF">JL107_14135</name>
</gene>
<dbReference type="Pfam" id="PF02082">
    <property type="entry name" value="Rrf2"/>
    <property type="match status" value="1"/>
</dbReference>
<comment type="caution">
    <text evidence="2">The sequence shown here is derived from an EMBL/GenBank/DDBJ whole genome shotgun (WGS) entry which is preliminary data.</text>
</comment>
<evidence type="ECO:0000313" key="3">
    <source>
        <dbReference type="Proteomes" id="UP000663801"/>
    </source>
</evidence>
<dbReference type="GO" id="GO:0005829">
    <property type="term" value="C:cytosol"/>
    <property type="evidence" value="ECO:0007669"/>
    <property type="project" value="TreeGrafter"/>
</dbReference>
<keyword evidence="1" id="KW-0238">DNA-binding</keyword>
<sequence length="151" mass="16232">MHVTARSDYAVHAMLHIAAAWPGQVSVQTIATAHGLPRKFLETVMATMRRNGLVDSHRGNGGGFSLARGPELITVGEIMRAIDGPLVNVRGQRPNDIAYDGCAEHLTEVWIAARAALRSVLDTVTLQQIRDGELPGPVTSFAALPGAWDTR</sequence>
<organism evidence="2 3">
    <name type="scientific">Nakamurella flavida</name>
    <dbReference type="NCBI Taxonomy" id="363630"/>
    <lineage>
        <taxon>Bacteria</taxon>
        <taxon>Bacillati</taxon>
        <taxon>Actinomycetota</taxon>
        <taxon>Actinomycetes</taxon>
        <taxon>Nakamurellales</taxon>
        <taxon>Nakamurellaceae</taxon>
        <taxon>Nakamurella</taxon>
    </lineage>
</organism>
<dbReference type="InterPro" id="IPR036390">
    <property type="entry name" value="WH_DNA-bd_sf"/>
</dbReference>
<name>A0A939C406_9ACTN</name>
<dbReference type="GO" id="GO:0003700">
    <property type="term" value="F:DNA-binding transcription factor activity"/>
    <property type="evidence" value="ECO:0007669"/>
    <property type="project" value="TreeGrafter"/>
</dbReference>
<dbReference type="AlphaFoldDB" id="A0A939C406"/>
<dbReference type="EMBL" id="JAERWL010000011">
    <property type="protein sequence ID" value="MBM9477586.1"/>
    <property type="molecule type" value="Genomic_DNA"/>
</dbReference>
<proteinExistence type="predicted"/>
<dbReference type="RefSeq" id="WP_205257708.1">
    <property type="nucleotide sequence ID" value="NZ_BAAAPV010000005.1"/>
</dbReference>
<dbReference type="InterPro" id="IPR036388">
    <property type="entry name" value="WH-like_DNA-bd_sf"/>
</dbReference>
<dbReference type="GO" id="GO:0003677">
    <property type="term" value="F:DNA binding"/>
    <property type="evidence" value="ECO:0007669"/>
    <property type="project" value="UniProtKB-KW"/>
</dbReference>
<keyword evidence="3" id="KW-1185">Reference proteome</keyword>
<reference evidence="2" key="1">
    <citation type="submission" date="2021-01" db="EMBL/GenBank/DDBJ databases">
        <title>KCTC 19127 draft genome.</title>
        <authorList>
            <person name="An D."/>
        </authorList>
    </citation>
    <scope>NUCLEOTIDE SEQUENCE</scope>
    <source>
        <strain evidence="2">KCTC 19127</strain>
    </source>
</reference>
<dbReference type="SUPFAM" id="SSF46785">
    <property type="entry name" value="Winged helix' DNA-binding domain"/>
    <property type="match status" value="1"/>
</dbReference>
<evidence type="ECO:0000256" key="1">
    <source>
        <dbReference type="ARBA" id="ARBA00023125"/>
    </source>
</evidence>
<dbReference type="Gene3D" id="1.10.10.10">
    <property type="entry name" value="Winged helix-like DNA-binding domain superfamily/Winged helix DNA-binding domain"/>
    <property type="match status" value="1"/>
</dbReference>
<dbReference type="PANTHER" id="PTHR33221">
    <property type="entry name" value="WINGED HELIX-TURN-HELIX TRANSCRIPTIONAL REGULATOR, RRF2 FAMILY"/>
    <property type="match status" value="1"/>
</dbReference>
<evidence type="ECO:0000313" key="2">
    <source>
        <dbReference type="EMBL" id="MBM9477586.1"/>
    </source>
</evidence>
<accession>A0A939C406</accession>
<protein>
    <submittedName>
        <fullName evidence="2">Rrf2 family transcriptional regulator</fullName>
    </submittedName>
</protein>
<dbReference type="PANTHER" id="PTHR33221:SF5">
    <property type="entry name" value="HTH-TYPE TRANSCRIPTIONAL REGULATOR ISCR"/>
    <property type="match status" value="1"/>
</dbReference>
<dbReference type="NCBIfam" id="TIGR00738">
    <property type="entry name" value="rrf2_super"/>
    <property type="match status" value="1"/>
</dbReference>
<dbReference type="PROSITE" id="PS51197">
    <property type="entry name" value="HTH_RRF2_2"/>
    <property type="match status" value="1"/>
</dbReference>